<dbReference type="GO" id="GO:0008999">
    <property type="term" value="F:protein-N-terminal-alanine acetyltransferase activity"/>
    <property type="evidence" value="ECO:0007669"/>
    <property type="project" value="UniProtKB-UniRule"/>
</dbReference>
<dbReference type="SUPFAM" id="SSF55729">
    <property type="entry name" value="Acyl-CoA N-acyltransferases (Nat)"/>
    <property type="match status" value="1"/>
</dbReference>
<feature type="domain" description="N-acetyltransferase" evidence="3">
    <location>
        <begin position="9"/>
        <end position="154"/>
    </location>
</feature>
<dbReference type="HAMAP" id="MF_02210">
    <property type="entry name" value="RimI"/>
    <property type="match status" value="1"/>
</dbReference>
<keyword evidence="2" id="KW-0963">Cytoplasm</keyword>
<dbReference type="InterPro" id="IPR043690">
    <property type="entry name" value="RimI"/>
</dbReference>
<dbReference type="Proteomes" id="UP000663444">
    <property type="component" value="Chromosome"/>
</dbReference>
<comment type="function">
    <text evidence="2">Acetylates the N-terminal alanine of ribosomal protein bS18.</text>
</comment>
<dbReference type="PANTHER" id="PTHR13947:SF37">
    <property type="entry name" value="LD18367P"/>
    <property type="match status" value="1"/>
</dbReference>
<keyword evidence="4" id="KW-0687">Ribonucleoprotein</keyword>
<keyword evidence="5" id="KW-1185">Reference proteome</keyword>
<dbReference type="GO" id="GO:0005840">
    <property type="term" value="C:ribosome"/>
    <property type="evidence" value="ECO:0007669"/>
    <property type="project" value="UniProtKB-KW"/>
</dbReference>
<evidence type="ECO:0000313" key="4">
    <source>
        <dbReference type="EMBL" id="QRJ62867.1"/>
    </source>
</evidence>
<comment type="subcellular location">
    <subcellularLocation>
        <location evidence="2">Cytoplasm</location>
    </subcellularLocation>
</comment>
<dbReference type="InterPro" id="IPR016181">
    <property type="entry name" value="Acyl_CoA_acyltransferase"/>
</dbReference>
<dbReference type="KEGG" id="ares:IWH25_13990"/>
<dbReference type="PROSITE" id="PS51186">
    <property type="entry name" value="GNAT"/>
    <property type="match status" value="1"/>
</dbReference>
<evidence type="ECO:0000259" key="3">
    <source>
        <dbReference type="PROSITE" id="PS51186"/>
    </source>
</evidence>
<protein>
    <recommendedName>
        <fullName evidence="2">[Ribosomal protein bS18]-alanine N-acetyltransferase</fullName>
        <ecNumber evidence="2">2.3.1.266</ecNumber>
    </recommendedName>
</protein>
<accession>A0A974PWN2</accession>
<comment type="similarity">
    <text evidence="2">Belongs to the acetyltransferase family. RimI subfamily.</text>
</comment>
<dbReference type="EC" id="2.3.1.266" evidence="2"/>
<reference evidence="4" key="1">
    <citation type="submission" date="2020-11" db="EMBL/GenBank/DDBJ databases">
        <title>Azospira restricta DSM 18626 genome sequence.</title>
        <authorList>
            <person name="Moe W.M."/>
        </authorList>
    </citation>
    <scope>NUCLEOTIDE SEQUENCE</scope>
    <source>
        <strain evidence="4">DSM 18626</strain>
    </source>
</reference>
<dbReference type="RefSeq" id="WP_238998908.1">
    <property type="nucleotide sequence ID" value="NZ_CP064781.1"/>
</dbReference>
<keyword evidence="2" id="KW-0012">Acyltransferase</keyword>
<dbReference type="GO" id="GO:0005737">
    <property type="term" value="C:cytoplasm"/>
    <property type="evidence" value="ECO:0007669"/>
    <property type="project" value="UniProtKB-SubCell"/>
</dbReference>
<organism evidence="4 5">
    <name type="scientific">Azospira restricta</name>
    <dbReference type="NCBI Taxonomy" id="404405"/>
    <lineage>
        <taxon>Bacteria</taxon>
        <taxon>Pseudomonadati</taxon>
        <taxon>Pseudomonadota</taxon>
        <taxon>Betaproteobacteria</taxon>
        <taxon>Rhodocyclales</taxon>
        <taxon>Rhodocyclaceae</taxon>
        <taxon>Azospira</taxon>
    </lineage>
</organism>
<keyword evidence="1 2" id="KW-0808">Transferase</keyword>
<proteinExistence type="inferred from homology"/>
<dbReference type="InterPro" id="IPR000182">
    <property type="entry name" value="GNAT_dom"/>
</dbReference>
<dbReference type="Gene3D" id="3.40.630.30">
    <property type="match status" value="1"/>
</dbReference>
<dbReference type="EMBL" id="CP064781">
    <property type="protein sequence ID" value="QRJ62867.1"/>
    <property type="molecule type" value="Genomic_DNA"/>
</dbReference>
<name>A0A974PWN2_9RHOO</name>
<evidence type="ECO:0000256" key="2">
    <source>
        <dbReference type="HAMAP-Rule" id="MF_02210"/>
    </source>
</evidence>
<keyword evidence="4" id="KW-0689">Ribosomal protein</keyword>
<feature type="binding site" evidence="2">
    <location>
        <position position="115"/>
    </location>
    <ligand>
        <name>acetyl-CoA</name>
        <dbReference type="ChEBI" id="CHEBI:57288"/>
    </ligand>
</feature>
<dbReference type="Pfam" id="PF00583">
    <property type="entry name" value="Acetyltransf_1"/>
    <property type="match status" value="1"/>
</dbReference>
<evidence type="ECO:0000313" key="5">
    <source>
        <dbReference type="Proteomes" id="UP000663444"/>
    </source>
</evidence>
<dbReference type="PANTHER" id="PTHR13947">
    <property type="entry name" value="GNAT FAMILY N-ACETYLTRANSFERASE"/>
    <property type="match status" value="1"/>
</dbReference>
<feature type="active site" description="Proton acceptor" evidence="2">
    <location>
        <position position="110"/>
    </location>
</feature>
<sequence length="158" mass="17325">MSAVLAPQVEMLPMNAGDLDEIMTIESAVYPFPWTRGNFADSLAAGYSAWVCRVGGELVGYVVVMQAVDEAHLLNISVAARRQRMGFGARLLRHAMQVSRRLGAASLLLEVRPSNAAALELYQHFGFVRVGRRKAYYPAHDGREDALVLVHSLAEVKA</sequence>
<comment type="catalytic activity">
    <reaction evidence="2">
        <text>N-terminal L-alanyl-[ribosomal protein bS18] + acetyl-CoA = N-terminal N(alpha)-acetyl-L-alanyl-[ribosomal protein bS18] + CoA + H(+)</text>
        <dbReference type="Rhea" id="RHEA:43756"/>
        <dbReference type="Rhea" id="RHEA-COMP:10676"/>
        <dbReference type="Rhea" id="RHEA-COMP:10677"/>
        <dbReference type="ChEBI" id="CHEBI:15378"/>
        <dbReference type="ChEBI" id="CHEBI:57287"/>
        <dbReference type="ChEBI" id="CHEBI:57288"/>
        <dbReference type="ChEBI" id="CHEBI:64718"/>
        <dbReference type="ChEBI" id="CHEBI:83683"/>
        <dbReference type="EC" id="2.3.1.266"/>
    </reaction>
</comment>
<dbReference type="NCBIfam" id="TIGR01575">
    <property type="entry name" value="rimI"/>
    <property type="match status" value="1"/>
</dbReference>
<gene>
    <name evidence="2 4" type="primary">rimI</name>
    <name evidence="4" type="ORF">IWH25_13990</name>
</gene>
<evidence type="ECO:0000256" key="1">
    <source>
        <dbReference type="ARBA" id="ARBA00022679"/>
    </source>
</evidence>
<dbReference type="InterPro" id="IPR006464">
    <property type="entry name" value="AcTrfase_RimI/Ard1"/>
</dbReference>
<feature type="active site" description="Proton donor" evidence="2">
    <location>
        <position position="122"/>
    </location>
</feature>
<dbReference type="AlphaFoldDB" id="A0A974PWN2"/>
<comment type="caution">
    <text evidence="2">Lacks conserved residue(s) required for the propagation of feature annotation.</text>
</comment>
<dbReference type="InterPro" id="IPR050769">
    <property type="entry name" value="NAT_camello-type"/>
</dbReference>
<dbReference type="CDD" id="cd04301">
    <property type="entry name" value="NAT_SF"/>
    <property type="match status" value="1"/>
</dbReference>